<name>A0ABY6IUB6_9BACT</name>
<sequence>MKNRQIDQLLEGHTVIRTANGLKIRRKPGPKREQVLKSAAFAGTRRSLADFLQASRHGKVLRQALHEVIQPVKDKGMHNRLTSQLYKVVSSGQGAIDQLRRFEFGGVRHTLGNTFRSNYSTHIDVANRCAWVDIPAFKPKTQLRGAGGATHVRFRMVFAMIDFDAGTVVRKSVISAPVPINNKLTERQRLQVQLPEGTMGNGYLAFSIGFFDGEVELRGGAAVMAEVAEAPAMAEETTRVIPAAQKVPPRRQQQAWRIPRIAITFKRPHRRLARQRIHRGCMQTAAG</sequence>
<reference evidence="1" key="1">
    <citation type="submission" date="2022-10" db="EMBL/GenBank/DDBJ databases">
        <title>Chitinophaga sp. nov., isolated from soil.</title>
        <authorList>
            <person name="Jeon C.O."/>
        </authorList>
    </citation>
    <scope>NUCLEOTIDE SEQUENCE</scope>
    <source>
        <strain evidence="1">R8</strain>
    </source>
</reference>
<dbReference type="RefSeq" id="WP_264279460.1">
    <property type="nucleotide sequence ID" value="NZ_CP107006.1"/>
</dbReference>
<evidence type="ECO:0000313" key="2">
    <source>
        <dbReference type="Proteomes" id="UP001162741"/>
    </source>
</evidence>
<accession>A0ABY6IUB6</accession>
<proteinExistence type="predicted"/>
<keyword evidence="2" id="KW-1185">Reference proteome</keyword>
<evidence type="ECO:0000313" key="1">
    <source>
        <dbReference type="EMBL" id="UYQ90964.1"/>
    </source>
</evidence>
<evidence type="ECO:0008006" key="3">
    <source>
        <dbReference type="Google" id="ProtNLM"/>
    </source>
</evidence>
<dbReference type="Proteomes" id="UP001162741">
    <property type="component" value="Chromosome"/>
</dbReference>
<gene>
    <name evidence="1" type="ORF">MKQ68_12755</name>
</gene>
<dbReference type="EMBL" id="CP107006">
    <property type="protein sequence ID" value="UYQ90964.1"/>
    <property type="molecule type" value="Genomic_DNA"/>
</dbReference>
<organism evidence="1 2">
    <name type="scientific">Chitinophaga horti</name>
    <dbReference type="NCBI Taxonomy" id="2920382"/>
    <lineage>
        <taxon>Bacteria</taxon>
        <taxon>Pseudomonadati</taxon>
        <taxon>Bacteroidota</taxon>
        <taxon>Chitinophagia</taxon>
        <taxon>Chitinophagales</taxon>
        <taxon>Chitinophagaceae</taxon>
        <taxon>Chitinophaga</taxon>
    </lineage>
</organism>
<protein>
    <recommendedName>
        <fullName evidence="3">Transposase</fullName>
    </recommendedName>
</protein>